<dbReference type="Pfam" id="PF07635">
    <property type="entry name" value="PSCyt1"/>
    <property type="match status" value="1"/>
</dbReference>
<evidence type="ECO:0008006" key="10">
    <source>
        <dbReference type="Google" id="ProtNLM"/>
    </source>
</evidence>
<dbReference type="Pfam" id="PF07637">
    <property type="entry name" value="PSD5"/>
    <property type="match status" value="1"/>
</dbReference>
<keyword evidence="1" id="KW-0732">Signal</keyword>
<feature type="signal peptide" evidence="1">
    <location>
        <begin position="1"/>
        <end position="21"/>
    </location>
</feature>
<feature type="domain" description="DUF1587" evidence="3">
    <location>
        <begin position="144"/>
        <end position="210"/>
    </location>
</feature>
<evidence type="ECO:0000259" key="6">
    <source>
        <dbReference type="Pfam" id="PF07635"/>
    </source>
</evidence>
<evidence type="ECO:0000259" key="4">
    <source>
        <dbReference type="Pfam" id="PF07627"/>
    </source>
</evidence>
<dbReference type="InterPro" id="IPR013036">
    <property type="entry name" value="DUF1587"/>
</dbReference>
<organism evidence="8 9">
    <name type="scientific">Thalassoglobus neptunius</name>
    <dbReference type="NCBI Taxonomy" id="1938619"/>
    <lineage>
        <taxon>Bacteria</taxon>
        <taxon>Pseudomonadati</taxon>
        <taxon>Planctomycetota</taxon>
        <taxon>Planctomycetia</taxon>
        <taxon>Planctomycetales</taxon>
        <taxon>Planctomycetaceae</taxon>
        <taxon>Thalassoglobus</taxon>
    </lineage>
</organism>
<dbReference type="InterPro" id="IPR011429">
    <property type="entry name" value="Cyt_c_Planctomycete-type"/>
</dbReference>
<dbReference type="Pfam" id="PF07627">
    <property type="entry name" value="PSCyt3"/>
    <property type="match status" value="1"/>
</dbReference>
<keyword evidence="9" id="KW-1185">Reference proteome</keyword>
<dbReference type="Pfam" id="PF07624">
    <property type="entry name" value="PSD2"/>
    <property type="match status" value="1"/>
</dbReference>
<dbReference type="RefSeq" id="WP_146510309.1">
    <property type="nucleotide sequence ID" value="NZ_SIHI01000004.1"/>
</dbReference>
<feature type="chain" id="PRO_5023059349" description="Planctomycete cytochrome C" evidence="1">
    <location>
        <begin position="22"/>
        <end position="846"/>
    </location>
</feature>
<feature type="domain" description="DUF1588" evidence="4">
    <location>
        <begin position="659"/>
        <end position="755"/>
    </location>
</feature>
<reference evidence="8 9" key="1">
    <citation type="submission" date="2019-02" db="EMBL/GenBank/DDBJ databases">
        <title>Deep-cultivation of Planctomycetes and their phenomic and genomic characterization uncovers novel biology.</title>
        <authorList>
            <person name="Wiegand S."/>
            <person name="Jogler M."/>
            <person name="Boedeker C."/>
            <person name="Pinto D."/>
            <person name="Vollmers J."/>
            <person name="Rivas-Marin E."/>
            <person name="Kohn T."/>
            <person name="Peeters S.H."/>
            <person name="Heuer A."/>
            <person name="Rast P."/>
            <person name="Oberbeckmann S."/>
            <person name="Bunk B."/>
            <person name="Jeske O."/>
            <person name="Meyerdierks A."/>
            <person name="Storesund J.E."/>
            <person name="Kallscheuer N."/>
            <person name="Luecker S."/>
            <person name="Lage O.M."/>
            <person name="Pohl T."/>
            <person name="Merkel B.J."/>
            <person name="Hornburger P."/>
            <person name="Mueller R.-W."/>
            <person name="Bruemmer F."/>
            <person name="Labrenz M."/>
            <person name="Spormann A.M."/>
            <person name="Op Den Camp H."/>
            <person name="Overmann J."/>
            <person name="Amann R."/>
            <person name="Jetten M.S.M."/>
            <person name="Mascher T."/>
            <person name="Medema M.H."/>
            <person name="Devos D.P."/>
            <person name="Kaster A.-K."/>
            <person name="Ovreas L."/>
            <person name="Rohde M."/>
            <person name="Galperin M.Y."/>
            <person name="Jogler C."/>
        </authorList>
    </citation>
    <scope>NUCLEOTIDE SEQUENCE [LARGE SCALE GENOMIC DNA]</scope>
    <source>
        <strain evidence="8 9">KOR42</strain>
    </source>
</reference>
<accession>A0A5C5WXF4</accession>
<dbReference type="Pfam" id="PF07626">
    <property type="entry name" value="PSD3"/>
    <property type="match status" value="1"/>
</dbReference>
<feature type="domain" description="Cytochrome C Planctomycete-type" evidence="6">
    <location>
        <begin position="60"/>
        <end position="107"/>
    </location>
</feature>
<dbReference type="OrthoDB" id="175242at2"/>
<evidence type="ECO:0000259" key="2">
    <source>
        <dbReference type="Pfam" id="PF07624"/>
    </source>
</evidence>
<evidence type="ECO:0000313" key="8">
    <source>
        <dbReference type="EMBL" id="TWT55406.1"/>
    </source>
</evidence>
<dbReference type="InterPro" id="IPR011478">
    <property type="entry name" value="DUF1585"/>
</dbReference>
<evidence type="ECO:0000259" key="5">
    <source>
        <dbReference type="Pfam" id="PF07631"/>
    </source>
</evidence>
<evidence type="ECO:0000313" key="9">
    <source>
        <dbReference type="Proteomes" id="UP000317243"/>
    </source>
</evidence>
<feature type="domain" description="DUF1592" evidence="5">
    <location>
        <begin position="511"/>
        <end position="639"/>
    </location>
</feature>
<evidence type="ECO:0000256" key="1">
    <source>
        <dbReference type="SAM" id="SignalP"/>
    </source>
</evidence>
<dbReference type="EMBL" id="SIHI01000004">
    <property type="protein sequence ID" value="TWT55406.1"/>
    <property type="molecule type" value="Genomic_DNA"/>
</dbReference>
<dbReference type="Proteomes" id="UP000317243">
    <property type="component" value="Unassembled WGS sequence"/>
</dbReference>
<dbReference type="InterPro" id="IPR013042">
    <property type="entry name" value="DUF1592"/>
</dbReference>
<name>A0A5C5WXF4_9PLAN</name>
<dbReference type="Pfam" id="PF07631">
    <property type="entry name" value="PSD4"/>
    <property type="match status" value="1"/>
</dbReference>
<feature type="domain" description="DUF1585" evidence="2">
    <location>
        <begin position="771"/>
        <end position="843"/>
    </location>
</feature>
<protein>
    <recommendedName>
        <fullName evidence="10">Planctomycete cytochrome C</fullName>
    </recommendedName>
</protein>
<evidence type="ECO:0000259" key="7">
    <source>
        <dbReference type="Pfam" id="PF07637"/>
    </source>
</evidence>
<comment type="caution">
    <text evidence="8">The sequence shown here is derived from an EMBL/GenBank/DDBJ whole genome shotgun (WGS) entry which is preliminary data.</text>
</comment>
<proteinExistence type="predicted"/>
<gene>
    <name evidence="8" type="ORF">KOR42_27920</name>
</gene>
<sequence precursor="true">MSIWKRCAIVLAFAVGPLALSLNTTPAEESAQQSELLNDSLKRQQVEFKNEISPFLNSYCVACHGPDDQSGERRFDVLTGDISDLNSLADYQDILDQLNLGTMPPSDETQPSTDELRKTIKWLTQAIATFHETHRPTPSETVLRRLNAREYKNTIRDLFNLKTLIFDPSHGFPKDRAVDHLDNIGESLVISGYQLERYLDAAEIIVNKAMFPVEQPEIQTWRFTDGFRQQKEIDQVHVKVTGFDHLRLYDVRGADKHEGGYAPIHAFAEGVPEDGVYEIRFLAEAVNRKHPYDPDFLGTDPDEPLRLGIVPGDHLVGHLHKPQPIEPLLAAIDLADKKEWYSVDVWLDAGYTPRFTFENGLMDARNLWSKLIRKYPDDFPKQKRPGIVEARFNAIKYGKLPQIRIHEVEIQGPIYKQWPKPSQQVVLGDDWTEVAATENLPPAQLHRHLHQFLSRAYRRPATDEEIARIVDVIDARSQPGRSNIEALSDGLKTVLCSPNFLYLDEGEEGELSAYALASRLSYFLWSSMPDEELFQLADSGEILKEEVIREQVERMLESPKSSEFLDGFLGSWLTLRDLGSSPPDRKDFSKFYHYDLDRAMRQETIFFAQHLLDENLSVLNFLDSDFTFVNKRLADHYDIDVEFENWYDFQQVALKDNRRGGLLGQASVLTVTANGIDTSPVVRGVWILENLLGTPPTPPPPDIEPLDPDVRGTTTIREQLQKHRDNPACNDCHRSIDPPGFALENFDAIGGWRNSYGKGKPIDASSELATGESFKDVRDFKTLLRKHPDTFLRGLTGKLLAYSMGREIHPTDRPTIDRIVQELDESGHGFRDLIVLVALSEPFRSR</sequence>
<dbReference type="InterPro" id="IPR013039">
    <property type="entry name" value="DUF1588"/>
</dbReference>
<feature type="domain" description="DUF1595" evidence="7">
    <location>
        <begin position="448"/>
        <end position="505"/>
    </location>
</feature>
<dbReference type="AlphaFoldDB" id="A0A5C5WXF4"/>
<dbReference type="InterPro" id="IPR013043">
    <property type="entry name" value="DUF1595"/>
</dbReference>
<evidence type="ECO:0000259" key="3">
    <source>
        <dbReference type="Pfam" id="PF07626"/>
    </source>
</evidence>